<dbReference type="EMBL" id="WBVO01000003">
    <property type="protein sequence ID" value="KAB2813716.1"/>
    <property type="molecule type" value="Genomic_DNA"/>
</dbReference>
<comment type="subcellular location">
    <subcellularLocation>
        <location evidence="10">Cell inner membrane</location>
    </subcellularLocation>
    <subcellularLocation>
        <location evidence="1">Cell membrane</location>
        <topology evidence="1">Multi-pass membrane protein</topology>
    </subcellularLocation>
</comment>
<name>A0A6N6RH77_9FLAO</name>
<dbReference type="RefSeq" id="WP_151666918.1">
    <property type="nucleotide sequence ID" value="NZ_WBVO01000003.1"/>
</dbReference>
<evidence type="ECO:0000259" key="12">
    <source>
        <dbReference type="Pfam" id="PF02687"/>
    </source>
</evidence>
<comment type="similarity">
    <text evidence="2 10">Belongs to the ABC-4 integral membrane protein family. FtsX subfamily.</text>
</comment>
<keyword evidence="4 10" id="KW-1003">Cell membrane</keyword>
<keyword evidence="9 10" id="KW-0131">Cell cycle</keyword>
<sequence>MAKSEEKFHKRRLRSSYLSVVISITLVLFILGVFGTLVMKADSMRNKMLEEYAFTVMLKNDAQEADIRQFQKELEISEKVVSTEFITKDEAAEELEELLGEEFVDFLGSNPLSDAIEIKMQANFVNMNDVEAFSAELKENPVVSDVVYDPDFVELMNAFVRKIGSGLLIASILLILVSIALINSSIRLSIYSKRFTIKTMQLVGATKAFIQRPFMKNSLQLGVVGGVLSSAMLVAGVYFGKAELWQVGLVYSPLELALICGGMIVFGTLLVWGCTIFAVSRYLNLKTDDLYN</sequence>
<evidence type="ECO:0000256" key="1">
    <source>
        <dbReference type="ARBA" id="ARBA00004651"/>
    </source>
</evidence>
<evidence type="ECO:0000256" key="3">
    <source>
        <dbReference type="ARBA" id="ARBA00021907"/>
    </source>
</evidence>
<evidence type="ECO:0000256" key="5">
    <source>
        <dbReference type="ARBA" id="ARBA00022618"/>
    </source>
</evidence>
<evidence type="ECO:0000256" key="6">
    <source>
        <dbReference type="ARBA" id="ARBA00022692"/>
    </source>
</evidence>
<evidence type="ECO:0000256" key="9">
    <source>
        <dbReference type="ARBA" id="ARBA00023306"/>
    </source>
</evidence>
<keyword evidence="6 11" id="KW-0812">Transmembrane</keyword>
<protein>
    <recommendedName>
        <fullName evidence="3 10">Cell division protein FtsX</fullName>
    </recommendedName>
</protein>
<keyword evidence="15" id="KW-1185">Reference proteome</keyword>
<gene>
    <name evidence="14" type="ORF">F8C67_06030</name>
</gene>
<dbReference type="PANTHER" id="PTHR47755:SF1">
    <property type="entry name" value="CELL DIVISION PROTEIN FTSX"/>
    <property type="match status" value="1"/>
</dbReference>
<organism evidence="14 15">
    <name type="scientific">Phaeocystidibacter luteus</name>
    <dbReference type="NCBI Taxonomy" id="911197"/>
    <lineage>
        <taxon>Bacteria</taxon>
        <taxon>Pseudomonadati</taxon>
        <taxon>Bacteroidota</taxon>
        <taxon>Flavobacteriia</taxon>
        <taxon>Flavobacteriales</taxon>
        <taxon>Phaeocystidibacteraceae</taxon>
        <taxon>Phaeocystidibacter</taxon>
    </lineage>
</organism>
<reference evidence="14 15" key="1">
    <citation type="submission" date="2019-09" db="EMBL/GenBank/DDBJ databases">
        <title>Genomes of family Cryomorphaceae.</title>
        <authorList>
            <person name="Bowman J.P."/>
        </authorList>
    </citation>
    <scope>NUCLEOTIDE SEQUENCE [LARGE SCALE GENOMIC DNA]</scope>
    <source>
        <strain evidence="14 15">LMG 25704</strain>
    </source>
</reference>
<dbReference type="GO" id="GO:0051301">
    <property type="term" value="P:cell division"/>
    <property type="evidence" value="ECO:0007669"/>
    <property type="project" value="UniProtKB-KW"/>
</dbReference>
<evidence type="ECO:0000313" key="14">
    <source>
        <dbReference type="EMBL" id="KAB2813716.1"/>
    </source>
</evidence>
<proteinExistence type="inferred from homology"/>
<dbReference type="InterPro" id="IPR040690">
    <property type="entry name" value="FtsX_ECD"/>
</dbReference>
<feature type="transmembrane region" description="Helical" evidence="11">
    <location>
        <begin position="163"/>
        <end position="184"/>
    </location>
</feature>
<dbReference type="PIRSF" id="PIRSF003097">
    <property type="entry name" value="FtsX"/>
    <property type="match status" value="1"/>
</dbReference>
<dbReference type="AlphaFoldDB" id="A0A6N6RH77"/>
<evidence type="ECO:0000256" key="2">
    <source>
        <dbReference type="ARBA" id="ARBA00007379"/>
    </source>
</evidence>
<evidence type="ECO:0000256" key="8">
    <source>
        <dbReference type="ARBA" id="ARBA00023136"/>
    </source>
</evidence>
<feature type="transmembrane region" description="Helical" evidence="11">
    <location>
        <begin position="219"/>
        <end position="240"/>
    </location>
</feature>
<evidence type="ECO:0000256" key="11">
    <source>
        <dbReference type="SAM" id="Phobius"/>
    </source>
</evidence>
<feature type="domain" description="FtsX extracellular" evidence="13">
    <location>
        <begin position="54"/>
        <end position="146"/>
    </location>
</feature>
<feature type="domain" description="ABC3 transporter permease C-terminal" evidence="12">
    <location>
        <begin position="169"/>
        <end position="279"/>
    </location>
</feature>
<evidence type="ECO:0000256" key="7">
    <source>
        <dbReference type="ARBA" id="ARBA00022989"/>
    </source>
</evidence>
<accession>A0A6N6RH77</accession>
<dbReference type="InterPro" id="IPR004513">
    <property type="entry name" value="FtsX"/>
</dbReference>
<feature type="transmembrane region" description="Helical" evidence="11">
    <location>
        <begin position="256"/>
        <end position="279"/>
    </location>
</feature>
<feature type="transmembrane region" description="Helical" evidence="11">
    <location>
        <begin position="20"/>
        <end position="39"/>
    </location>
</feature>
<dbReference type="Proteomes" id="UP000468650">
    <property type="component" value="Unassembled WGS sequence"/>
</dbReference>
<dbReference type="Gene3D" id="3.30.70.3040">
    <property type="match status" value="1"/>
</dbReference>
<evidence type="ECO:0000256" key="4">
    <source>
        <dbReference type="ARBA" id="ARBA00022475"/>
    </source>
</evidence>
<comment type="caution">
    <text evidence="14">The sequence shown here is derived from an EMBL/GenBank/DDBJ whole genome shotgun (WGS) entry which is preliminary data.</text>
</comment>
<dbReference type="OrthoDB" id="9813411at2"/>
<dbReference type="PANTHER" id="PTHR47755">
    <property type="entry name" value="CELL DIVISION PROTEIN FTSX"/>
    <property type="match status" value="1"/>
</dbReference>
<dbReference type="Pfam" id="PF02687">
    <property type="entry name" value="FtsX"/>
    <property type="match status" value="1"/>
</dbReference>
<dbReference type="Pfam" id="PF18075">
    <property type="entry name" value="FtsX_ECD"/>
    <property type="match status" value="1"/>
</dbReference>
<keyword evidence="10" id="KW-0997">Cell inner membrane</keyword>
<keyword evidence="8 10" id="KW-0472">Membrane</keyword>
<keyword evidence="5 10" id="KW-0132">Cell division</keyword>
<comment type="function">
    <text evidence="10">Required for cell division and gliding motility.</text>
</comment>
<keyword evidence="7 11" id="KW-1133">Transmembrane helix</keyword>
<evidence type="ECO:0000256" key="10">
    <source>
        <dbReference type="PIRNR" id="PIRNR003097"/>
    </source>
</evidence>
<dbReference type="InterPro" id="IPR003838">
    <property type="entry name" value="ABC3_permease_C"/>
</dbReference>
<evidence type="ECO:0000313" key="15">
    <source>
        <dbReference type="Proteomes" id="UP000468650"/>
    </source>
</evidence>
<dbReference type="GO" id="GO:0005886">
    <property type="term" value="C:plasma membrane"/>
    <property type="evidence" value="ECO:0007669"/>
    <property type="project" value="UniProtKB-SubCell"/>
</dbReference>
<evidence type="ECO:0000259" key="13">
    <source>
        <dbReference type="Pfam" id="PF18075"/>
    </source>
</evidence>